<accession>A0A6A0A8Q3</accession>
<proteinExistence type="predicted"/>
<feature type="compositionally biased region" description="Low complexity" evidence="1">
    <location>
        <begin position="117"/>
        <end position="131"/>
    </location>
</feature>
<protein>
    <submittedName>
        <fullName evidence="2">Uncharacterized protein</fullName>
    </submittedName>
</protein>
<dbReference type="EMBL" id="BLLF01003906">
    <property type="protein sequence ID" value="GFH28507.1"/>
    <property type="molecule type" value="Genomic_DNA"/>
</dbReference>
<feature type="non-terminal residue" evidence="2">
    <location>
        <position position="157"/>
    </location>
</feature>
<organism evidence="2 3">
    <name type="scientific">Haematococcus lacustris</name>
    <name type="common">Green alga</name>
    <name type="synonym">Haematococcus pluvialis</name>
    <dbReference type="NCBI Taxonomy" id="44745"/>
    <lineage>
        <taxon>Eukaryota</taxon>
        <taxon>Viridiplantae</taxon>
        <taxon>Chlorophyta</taxon>
        <taxon>core chlorophytes</taxon>
        <taxon>Chlorophyceae</taxon>
        <taxon>CS clade</taxon>
        <taxon>Chlamydomonadales</taxon>
        <taxon>Haematococcaceae</taxon>
        <taxon>Haematococcus</taxon>
    </lineage>
</organism>
<evidence type="ECO:0000313" key="3">
    <source>
        <dbReference type="Proteomes" id="UP000485058"/>
    </source>
</evidence>
<dbReference type="AlphaFoldDB" id="A0A6A0A8Q3"/>
<sequence length="157" mass="15930">SGEEAAPQLAGSSLPGHRWVKQPKRKASRAVKSTMDPPHLLDGPVDGDADAAQPALEDGSGTAPVKKRKKRELNSLLQNEVADVPEGRQKRAAATAAAASMAAHRSTKSPSSGRQQAASAKASLASPSSAAVEGNGSDPAHIADVPPPVQSPGQSGH</sequence>
<evidence type="ECO:0000313" key="2">
    <source>
        <dbReference type="EMBL" id="GFH28507.1"/>
    </source>
</evidence>
<keyword evidence="3" id="KW-1185">Reference proteome</keyword>
<reference evidence="2 3" key="1">
    <citation type="submission" date="2020-02" db="EMBL/GenBank/DDBJ databases">
        <title>Draft genome sequence of Haematococcus lacustris strain NIES-144.</title>
        <authorList>
            <person name="Morimoto D."/>
            <person name="Nakagawa S."/>
            <person name="Yoshida T."/>
            <person name="Sawayama S."/>
        </authorList>
    </citation>
    <scope>NUCLEOTIDE SEQUENCE [LARGE SCALE GENOMIC DNA]</scope>
    <source>
        <strain evidence="2 3">NIES-144</strain>
    </source>
</reference>
<feature type="compositionally biased region" description="Basic residues" evidence="1">
    <location>
        <begin position="18"/>
        <end position="29"/>
    </location>
</feature>
<feature type="compositionally biased region" description="Low complexity" evidence="1">
    <location>
        <begin position="92"/>
        <end position="103"/>
    </location>
</feature>
<feature type="region of interest" description="Disordered" evidence="1">
    <location>
        <begin position="1"/>
        <end position="157"/>
    </location>
</feature>
<feature type="non-terminal residue" evidence="2">
    <location>
        <position position="1"/>
    </location>
</feature>
<name>A0A6A0A8Q3_HAELA</name>
<comment type="caution">
    <text evidence="2">The sequence shown here is derived from an EMBL/GenBank/DDBJ whole genome shotgun (WGS) entry which is preliminary data.</text>
</comment>
<dbReference type="Proteomes" id="UP000485058">
    <property type="component" value="Unassembled WGS sequence"/>
</dbReference>
<gene>
    <name evidence="2" type="ORF">HaLaN_27011</name>
</gene>
<evidence type="ECO:0000256" key="1">
    <source>
        <dbReference type="SAM" id="MobiDB-lite"/>
    </source>
</evidence>